<feature type="region of interest" description="Disordered" evidence="1">
    <location>
        <begin position="276"/>
        <end position="431"/>
    </location>
</feature>
<gene>
    <name evidence="2" type="ORF">WJX75_008126</name>
</gene>
<accession>A0ABR2YGR1</accession>
<keyword evidence="3" id="KW-1185">Reference proteome</keyword>
<sequence>MGDLSKGTSCMLSVDLTVSFIRPGQGPSPSYSSSMEQSPFGGVADQDSEGWWDNDRQPQPNHMSFSAERDGSRVMSDEEVEEAEAADAFPALGLPRNLASVGVGSLGSGDFSDDMRRMGAAGSDWSDWDAHMPGSPTNSGLVDSLGSSLNRTLSTPTTNKFEVAEGEDEDLKQTMWVVEHLQEELIAADNARMAADEQVQWRSHIVQELQLEVQDRVGIIADLKEQIEEKHKQLEKQLLQQLDVQELLRQREEEIRETVAETGIINQTIAEKDEEMAELKEQAAEQKLAKQNQAAAASRAGASKDKAAPGAGDSPRSNMSSPWATDVSESEDDEEGPAPSPRTATPLSRLTPQGRGQGSASTAGNPAAADSGGFGPTWLRGVLGSGKKGETVAEKRAGPAAELETGSGHNGNTSSSEKPMMSASSEKASVT</sequence>
<organism evidence="2 3">
    <name type="scientific">Coccomyxa subellipsoidea</name>
    <dbReference type="NCBI Taxonomy" id="248742"/>
    <lineage>
        <taxon>Eukaryota</taxon>
        <taxon>Viridiplantae</taxon>
        <taxon>Chlorophyta</taxon>
        <taxon>core chlorophytes</taxon>
        <taxon>Trebouxiophyceae</taxon>
        <taxon>Trebouxiophyceae incertae sedis</taxon>
        <taxon>Coccomyxaceae</taxon>
        <taxon>Coccomyxa</taxon>
    </lineage>
</organism>
<protein>
    <submittedName>
        <fullName evidence="2">Uncharacterized protein</fullName>
    </submittedName>
</protein>
<feature type="compositionally biased region" description="Low complexity" evidence="1">
    <location>
        <begin position="289"/>
        <end position="301"/>
    </location>
</feature>
<feature type="compositionally biased region" description="Polar residues" evidence="1">
    <location>
        <begin position="342"/>
        <end position="351"/>
    </location>
</feature>
<proteinExistence type="predicted"/>
<dbReference type="Proteomes" id="UP001491310">
    <property type="component" value="Unassembled WGS sequence"/>
</dbReference>
<evidence type="ECO:0000313" key="3">
    <source>
        <dbReference type="Proteomes" id="UP001491310"/>
    </source>
</evidence>
<evidence type="ECO:0000256" key="1">
    <source>
        <dbReference type="SAM" id="MobiDB-lite"/>
    </source>
</evidence>
<reference evidence="2 3" key="1">
    <citation type="journal article" date="2024" name="Nat. Commun.">
        <title>Phylogenomics reveals the evolutionary origins of lichenization in chlorophyte algae.</title>
        <authorList>
            <person name="Puginier C."/>
            <person name="Libourel C."/>
            <person name="Otte J."/>
            <person name="Skaloud P."/>
            <person name="Haon M."/>
            <person name="Grisel S."/>
            <person name="Petersen M."/>
            <person name="Berrin J.G."/>
            <person name="Delaux P.M."/>
            <person name="Dal Grande F."/>
            <person name="Keller J."/>
        </authorList>
    </citation>
    <scope>NUCLEOTIDE SEQUENCE [LARGE SCALE GENOMIC DNA]</scope>
    <source>
        <strain evidence="2 3">SAG 216-7</strain>
    </source>
</reference>
<feature type="compositionally biased region" description="Low complexity" evidence="1">
    <location>
        <begin position="23"/>
        <end position="39"/>
    </location>
</feature>
<feature type="compositionally biased region" description="Basic and acidic residues" evidence="1">
    <location>
        <begin position="387"/>
        <end position="397"/>
    </location>
</feature>
<feature type="compositionally biased region" description="Low complexity" evidence="1">
    <location>
        <begin position="405"/>
        <end position="431"/>
    </location>
</feature>
<feature type="region of interest" description="Disordered" evidence="1">
    <location>
        <begin position="22"/>
        <end position="82"/>
    </location>
</feature>
<feature type="compositionally biased region" description="Basic and acidic residues" evidence="1">
    <location>
        <begin position="277"/>
        <end position="288"/>
    </location>
</feature>
<name>A0ABR2YGR1_9CHLO</name>
<evidence type="ECO:0000313" key="2">
    <source>
        <dbReference type="EMBL" id="KAK9905026.1"/>
    </source>
</evidence>
<dbReference type="EMBL" id="JALJOT010000012">
    <property type="protein sequence ID" value="KAK9905026.1"/>
    <property type="molecule type" value="Genomic_DNA"/>
</dbReference>
<feature type="compositionally biased region" description="Basic and acidic residues" evidence="1">
    <location>
        <begin position="67"/>
        <end position="76"/>
    </location>
</feature>
<comment type="caution">
    <text evidence="2">The sequence shown here is derived from an EMBL/GenBank/DDBJ whole genome shotgun (WGS) entry which is preliminary data.</text>
</comment>